<dbReference type="Proteomes" id="UP001212997">
    <property type="component" value="Unassembled WGS sequence"/>
</dbReference>
<dbReference type="SUPFAM" id="SSF144217">
    <property type="entry name" value="CSL zinc finger"/>
    <property type="match status" value="1"/>
</dbReference>
<feature type="domain" description="DPH-type MB" evidence="10">
    <location>
        <begin position="112"/>
        <end position="174"/>
    </location>
</feature>
<evidence type="ECO:0000256" key="3">
    <source>
        <dbReference type="ARBA" id="ARBA00004496"/>
    </source>
</evidence>
<keyword evidence="6" id="KW-0479">Metal-binding</keyword>
<proteinExistence type="inferred from homology"/>
<dbReference type="InterPro" id="IPR036671">
    <property type="entry name" value="DPH_MB_sf"/>
</dbReference>
<dbReference type="Pfam" id="PF00226">
    <property type="entry name" value="DnaJ"/>
    <property type="match status" value="1"/>
</dbReference>
<evidence type="ECO:0000256" key="1">
    <source>
        <dbReference type="ARBA" id="ARBA00003474"/>
    </source>
</evidence>
<feature type="domain" description="J" evidence="9">
    <location>
        <begin position="35"/>
        <end position="103"/>
    </location>
</feature>
<dbReference type="PROSITE" id="PS50076">
    <property type="entry name" value="DNAJ_2"/>
    <property type="match status" value="1"/>
</dbReference>
<protein>
    <recommendedName>
        <fullName evidence="5">Diphthamide biosynthesis protein 4</fullName>
    </recommendedName>
</protein>
<evidence type="ECO:0000313" key="11">
    <source>
        <dbReference type="EMBL" id="KAJ3491995.1"/>
    </source>
</evidence>
<dbReference type="Gene3D" id="1.10.287.110">
    <property type="entry name" value="DnaJ domain"/>
    <property type="match status" value="1"/>
</dbReference>
<dbReference type="GO" id="GO:0046872">
    <property type="term" value="F:metal ion binding"/>
    <property type="evidence" value="ECO:0007669"/>
    <property type="project" value="UniProtKB-KW"/>
</dbReference>
<evidence type="ECO:0000259" key="9">
    <source>
        <dbReference type="PROSITE" id="PS50076"/>
    </source>
</evidence>
<dbReference type="CDD" id="cd06257">
    <property type="entry name" value="DnaJ"/>
    <property type="match status" value="1"/>
</dbReference>
<organism evidence="11 12">
    <name type="scientific">Meripilus lineatus</name>
    <dbReference type="NCBI Taxonomy" id="2056292"/>
    <lineage>
        <taxon>Eukaryota</taxon>
        <taxon>Fungi</taxon>
        <taxon>Dikarya</taxon>
        <taxon>Basidiomycota</taxon>
        <taxon>Agaricomycotina</taxon>
        <taxon>Agaricomycetes</taxon>
        <taxon>Polyporales</taxon>
        <taxon>Meripilaceae</taxon>
        <taxon>Meripilus</taxon>
    </lineage>
</organism>
<name>A0AAD5YM52_9APHY</name>
<dbReference type="GO" id="GO:0005737">
    <property type="term" value="C:cytoplasm"/>
    <property type="evidence" value="ECO:0007669"/>
    <property type="project" value="UniProtKB-SubCell"/>
</dbReference>
<evidence type="ECO:0000256" key="7">
    <source>
        <dbReference type="ARBA" id="ARBA00023004"/>
    </source>
</evidence>
<evidence type="ECO:0000313" key="12">
    <source>
        <dbReference type="Proteomes" id="UP001212997"/>
    </source>
</evidence>
<evidence type="ECO:0000256" key="6">
    <source>
        <dbReference type="ARBA" id="ARBA00022723"/>
    </source>
</evidence>
<gene>
    <name evidence="11" type="ORF">NLI96_g294</name>
</gene>
<evidence type="ECO:0000256" key="5">
    <source>
        <dbReference type="ARBA" id="ARBA00021797"/>
    </source>
</evidence>
<comment type="subcellular location">
    <subcellularLocation>
        <location evidence="3">Cytoplasm</location>
    </subcellularLocation>
    <subcellularLocation>
        <location evidence="2">Nucleus</location>
    </subcellularLocation>
</comment>
<accession>A0AAD5YM52</accession>
<evidence type="ECO:0000256" key="8">
    <source>
        <dbReference type="ARBA" id="ARBA00023242"/>
    </source>
</evidence>
<dbReference type="PROSITE" id="PS51074">
    <property type="entry name" value="DPH_MB"/>
    <property type="match status" value="1"/>
</dbReference>
<dbReference type="PANTHER" id="PTHR21454">
    <property type="entry name" value="DPH3 HOMOLOG-RELATED"/>
    <property type="match status" value="1"/>
</dbReference>
<comment type="similarity">
    <text evidence="4">Belongs to the DPH4 family.</text>
</comment>
<evidence type="ECO:0000256" key="2">
    <source>
        <dbReference type="ARBA" id="ARBA00004123"/>
    </source>
</evidence>
<dbReference type="InterPro" id="IPR044248">
    <property type="entry name" value="DPH3/4-like"/>
</dbReference>
<dbReference type="InterPro" id="IPR007872">
    <property type="entry name" value="DPH_MB_dom"/>
</dbReference>
<keyword evidence="12" id="KW-1185">Reference proteome</keyword>
<dbReference type="GO" id="GO:0005634">
    <property type="term" value="C:nucleus"/>
    <property type="evidence" value="ECO:0007669"/>
    <property type="project" value="UniProtKB-SubCell"/>
</dbReference>
<evidence type="ECO:0000259" key="10">
    <source>
        <dbReference type="PROSITE" id="PS51074"/>
    </source>
</evidence>
<keyword evidence="8" id="KW-0539">Nucleus</keyword>
<evidence type="ECO:0000256" key="4">
    <source>
        <dbReference type="ARBA" id="ARBA00006169"/>
    </source>
</evidence>
<dbReference type="InterPro" id="IPR001623">
    <property type="entry name" value="DnaJ_domain"/>
</dbReference>
<dbReference type="SMART" id="SM00271">
    <property type="entry name" value="DnaJ"/>
    <property type="match status" value="1"/>
</dbReference>
<dbReference type="Pfam" id="PF05207">
    <property type="entry name" value="Zn_ribbon_CSL"/>
    <property type="match status" value="1"/>
</dbReference>
<comment type="caution">
    <text evidence="11">The sequence shown here is derived from an EMBL/GenBank/DDBJ whole genome shotgun (WGS) entry which is preliminary data.</text>
</comment>
<dbReference type="EMBL" id="JANAWD010000004">
    <property type="protein sequence ID" value="KAJ3491995.1"/>
    <property type="molecule type" value="Genomic_DNA"/>
</dbReference>
<dbReference type="GO" id="GO:0017183">
    <property type="term" value="P:protein histidyl modification to diphthamide"/>
    <property type="evidence" value="ECO:0007669"/>
    <property type="project" value="InterPro"/>
</dbReference>
<dbReference type="PANTHER" id="PTHR21454:SF49">
    <property type="entry name" value="RE24848P"/>
    <property type="match status" value="1"/>
</dbReference>
<dbReference type="Gene3D" id="3.10.660.10">
    <property type="entry name" value="DPH Zinc finger"/>
    <property type="match status" value="1"/>
</dbReference>
<reference evidence="11" key="1">
    <citation type="submission" date="2022-07" db="EMBL/GenBank/DDBJ databases">
        <title>Genome Sequence of Physisporinus lineatus.</title>
        <authorList>
            <person name="Buettner E."/>
        </authorList>
    </citation>
    <scope>NUCLEOTIDE SEQUENCE</scope>
    <source>
        <strain evidence="11">VT162</strain>
    </source>
</reference>
<dbReference type="InterPro" id="IPR036869">
    <property type="entry name" value="J_dom_sf"/>
</dbReference>
<keyword evidence="7" id="KW-0408">Iron</keyword>
<sequence length="187" mass="20662">MAIILQSLEPECLEIGQLPSTRFNLAQKSESSLPSFYSVLSISPSATTEEIKSAYHTALLRNHPDKRIAANGIQKEIVEIDILKQAYLTLSSPDSRASYDSECARRPHAPRPAQVVSLEDFSEIGETVSSPAGSAWEYSCRCGGLYVITEQQMERDRHLVGCNSCSEVVWVGYQAIDEDEDPHGTEL</sequence>
<dbReference type="SUPFAM" id="SSF46565">
    <property type="entry name" value="Chaperone J-domain"/>
    <property type="match status" value="1"/>
</dbReference>
<comment type="function">
    <text evidence="1">Required for the first step of diphthamide biosynthesis, the transfer of 3-amino-3-carboxypropyl from S-adenosyl-L-methionine to a histidine residue. Diphthamide is a post-translational modification of histidine which occurs in elongation factor 2.</text>
</comment>
<dbReference type="AlphaFoldDB" id="A0AAD5YM52"/>